<dbReference type="Pfam" id="PF12146">
    <property type="entry name" value="Hydrolase_4"/>
    <property type="match status" value="1"/>
</dbReference>
<dbReference type="SUPFAM" id="SSF53474">
    <property type="entry name" value="alpha/beta-Hydrolases"/>
    <property type="match status" value="1"/>
</dbReference>
<comment type="caution">
    <text evidence="3">The sequence shown here is derived from an EMBL/GenBank/DDBJ whole genome shotgun (WGS) entry which is preliminary data.</text>
</comment>
<dbReference type="Proteomes" id="UP001314170">
    <property type="component" value="Unassembled WGS sequence"/>
</dbReference>
<dbReference type="GO" id="GO:0006629">
    <property type="term" value="P:lipid metabolic process"/>
    <property type="evidence" value="ECO:0007669"/>
    <property type="project" value="InterPro"/>
</dbReference>
<evidence type="ECO:0000313" key="4">
    <source>
        <dbReference type="Proteomes" id="UP001314170"/>
    </source>
</evidence>
<dbReference type="PANTHER" id="PTHR11005">
    <property type="entry name" value="LYSOSOMAL ACID LIPASE-RELATED"/>
    <property type="match status" value="1"/>
</dbReference>
<dbReference type="Gene3D" id="3.40.50.1820">
    <property type="entry name" value="alpha/beta hydrolase"/>
    <property type="match status" value="1"/>
</dbReference>
<evidence type="ECO:0000259" key="1">
    <source>
        <dbReference type="Pfam" id="PF04083"/>
    </source>
</evidence>
<gene>
    <name evidence="3" type="ORF">DCAF_LOCUS21756</name>
</gene>
<feature type="domain" description="Serine aminopeptidase S33" evidence="2">
    <location>
        <begin position="313"/>
        <end position="435"/>
    </location>
</feature>
<evidence type="ECO:0000259" key="2">
    <source>
        <dbReference type="Pfam" id="PF12146"/>
    </source>
</evidence>
<evidence type="ECO:0000313" key="3">
    <source>
        <dbReference type="EMBL" id="CAK7349047.1"/>
    </source>
</evidence>
<proteinExistence type="predicted"/>
<evidence type="ECO:0008006" key="5">
    <source>
        <dbReference type="Google" id="ProtNLM"/>
    </source>
</evidence>
<dbReference type="FunFam" id="3.40.50.1820:FF:000126">
    <property type="entry name" value="Lipase"/>
    <property type="match status" value="1"/>
</dbReference>
<accession>A0AAV1SF54</accession>
<feature type="domain" description="Partial AB-hydrolase lipase" evidence="1">
    <location>
        <begin position="248"/>
        <end position="306"/>
    </location>
</feature>
<dbReference type="InterPro" id="IPR029058">
    <property type="entry name" value="AB_hydrolase_fold"/>
</dbReference>
<name>A0AAV1SF54_9ROSI</name>
<organism evidence="3 4">
    <name type="scientific">Dovyalis caffra</name>
    <dbReference type="NCBI Taxonomy" id="77055"/>
    <lineage>
        <taxon>Eukaryota</taxon>
        <taxon>Viridiplantae</taxon>
        <taxon>Streptophyta</taxon>
        <taxon>Embryophyta</taxon>
        <taxon>Tracheophyta</taxon>
        <taxon>Spermatophyta</taxon>
        <taxon>Magnoliopsida</taxon>
        <taxon>eudicotyledons</taxon>
        <taxon>Gunneridae</taxon>
        <taxon>Pentapetalae</taxon>
        <taxon>rosids</taxon>
        <taxon>fabids</taxon>
        <taxon>Malpighiales</taxon>
        <taxon>Salicaceae</taxon>
        <taxon>Flacourtieae</taxon>
        <taxon>Dovyalis</taxon>
    </lineage>
</organism>
<sequence length="609" mass="67419">MQQLRSSGGLLFGSHLKRKALNSWTAMQDTYFSTKDTFERHKVVFTIGTSVASVATAWAGYSLRHLRDSKVDQRLEAIENAMKNNYHLEHAEFKKLVDPERSSVAACIATAGTTFVIGYGLGWRGGRWYASKKFRKEQMKLSGQIKPKRWQLLRQIKPRGWQFQFLKKRLARSRAHENAAKTSEKMLKDGPTTRYQAVLSDSVMQSVDHDNALEDFYKLIGMSGTSSRIQGIVSELASPPSADDGICKKMVEKYGYACEEHTVTTKDGFILGLQRIPKGRSSGTPGKKPPVLLQHGLLTDAIIWVLLSPEKSLAFILADNGFDVWLANTRGTKSSRGHTSLSPEDPDFWDWSWDELAAYDLPAVVQYVHDQTRQNVHFVGHSLGTIIALAALSKDQSLDMLRSAALFCPTAYLGQMTSPVAKVAADIFTANAPYWLNLAEFEPTGIPALKLLNQICKAPGVNCSDLLSSFTGPNCCLDTSRLGALLDHGPQSTATKNLLHVAQMVKEGTITMYDYSNGDENKKHYGQPTPPVYDMADIPKDFPLFLGHGGADALSDVQDVKLLLDSLKDHAKDKLVVLFIKNYAHSDFVAGENAKQVAYDPLIAFLKAQ</sequence>
<dbReference type="InterPro" id="IPR006693">
    <property type="entry name" value="AB_hydrolase_lipase"/>
</dbReference>
<dbReference type="Pfam" id="PF04083">
    <property type="entry name" value="Abhydro_lipase"/>
    <property type="match status" value="1"/>
</dbReference>
<keyword evidence="4" id="KW-1185">Reference proteome</keyword>
<reference evidence="3 4" key="1">
    <citation type="submission" date="2024-01" db="EMBL/GenBank/DDBJ databases">
        <authorList>
            <person name="Waweru B."/>
        </authorList>
    </citation>
    <scope>NUCLEOTIDE SEQUENCE [LARGE SCALE GENOMIC DNA]</scope>
</reference>
<dbReference type="EMBL" id="CAWUPB010001173">
    <property type="protein sequence ID" value="CAK7349047.1"/>
    <property type="molecule type" value="Genomic_DNA"/>
</dbReference>
<dbReference type="AlphaFoldDB" id="A0AAV1SF54"/>
<protein>
    <recommendedName>
        <fullName evidence="5">Triacylglycerol lipase</fullName>
    </recommendedName>
</protein>
<dbReference type="InterPro" id="IPR022742">
    <property type="entry name" value="Hydrolase_4"/>
</dbReference>